<dbReference type="AlphaFoldDB" id="A0AAV6U719"/>
<evidence type="ECO:0000256" key="1">
    <source>
        <dbReference type="ARBA" id="ARBA00004141"/>
    </source>
</evidence>
<evidence type="ECO:0000313" key="8">
    <source>
        <dbReference type="EMBL" id="KAG8179643.1"/>
    </source>
</evidence>
<evidence type="ECO:0000256" key="3">
    <source>
        <dbReference type="ARBA" id="ARBA00022989"/>
    </source>
</evidence>
<organism evidence="8 9">
    <name type="scientific">Oedothorax gibbosus</name>
    <dbReference type="NCBI Taxonomy" id="931172"/>
    <lineage>
        <taxon>Eukaryota</taxon>
        <taxon>Metazoa</taxon>
        <taxon>Ecdysozoa</taxon>
        <taxon>Arthropoda</taxon>
        <taxon>Chelicerata</taxon>
        <taxon>Arachnida</taxon>
        <taxon>Araneae</taxon>
        <taxon>Araneomorphae</taxon>
        <taxon>Entelegynae</taxon>
        <taxon>Araneoidea</taxon>
        <taxon>Linyphiidae</taxon>
        <taxon>Erigoninae</taxon>
        <taxon>Oedothorax</taxon>
    </lineage>
</organism>
<feature type="transmembrane region" description="Helical" evidence="6">
    <location>
        <begin position="193"/>
        <end position="214"/>
    </location>
</feature>
<feature type="domain" description="MARVEL" evidence="7">
    <location>
        <begin position="125"/>
        <end position="260"/>
    </location>
</feature>
<keyword evidence="4 5" id="KW-0472">Membrane</keyword>
<dbReference type="Pfam" id="PF01284">
    <property type="entry name" value="MARVEL"/>
    <property type="match status" value="1"/>
</dbReference>
<keyword evidence="9" id="KW-1185">Reference proteome</keyword>
<feature type="transmembrane region" description="Helical" evidence="6">
    <location>
        <begin position="42"/>
        <end position="63"/>
    </location>
</feature>
<proteinExistence type="predicted"/>
<evidence type="ECO:0000313" key="9">
    <source>
        <dbReference type="Proteomes" id="UP000827092"/>
    </source>
</evidence>
<feature type="transmembrane region" description="Helical" evidence="6">
    <location>
        <begin position="234"/>
        <end position="257"/>
    </location>
</feature>
<comment type="subcellular location">
    <subcellularLocation>
        <location evidence="1">Membrane</location>
        <topology evidence="1">Multi-pass membrane protein</topology>
    </subcellularLocation>
</comment>
<dbReference type="PANTHER" id="PTHR22776">
    <property type="entry name" value="MARVEL-CONTAINING POTENTIAL LIPID RAFT-ASSOCIATED PROTEIN"/>
    <property type="match status" value="1"/>
</dbReference>
<protein>
    <recommendedName>
        <fullName evidence="7">MARVEL domain-containing protein</fullName>
    </recommendedName>
</protein>
<accession>A0AAV6U719</accession>
<evidence type="ECO:0000256" key="5">
    <source>
        <dbReference type="PROSITE-ProRule" id="PRU00581"/>
    </source>
</evidence>
<reference evidence="8 9" key="1">
    <citation type="journal article" date="2022" name="Nat. Ecol. Evol.">
        <title>A masculinizing supergene underlies an exaggerated male reproductive morph in a spider.</title>
        <authorList>
            <person name="Hendrickx F."/>
            <person name="De Corte Z."/>
            <person name="Sonet G."/>
            <person name="Van Belleghem S.M."/>
            <person name="Kostlbacher S."/>
            <person name="Vangestel C."/>
        </authorList>
    </citation>
    <scope>NUCLEOTIDE SEQUENCE [LARGE SCALE GENOMIC DNA]</scope>
    <source>
        <strain evidence="8">W744_W776</strain>
    </source>
</reference>
<gene>
    <name evidence="8" type="ORF">JTE90_007372</name>
</gene>
<dbReference type="Proteomes" id="UP000827092">
    <property type="component" value="Unassembled WGS sequence"/>
</dbReference>
<evidence type="ECO:0000256" key="6">
    <source>
        <dbReference type="SAM" id="Phobius"/>
    </source>
</evidence>
<name>A0AAV6U719_9ARAC</name>
<evidence type="ECO:0000259" key="7">
    <source>
        <dbReference type="PROSITE" id="PS51225"/>
    </source>
</evidence>
<evidence type="ECO:0000256" key="4">
    <source>
        <dbReference type="ARBA" id="ARBA00023136"/>
    </source>
</evidence>
<feature type="transmembrane region" description="Helical" evidence="6">
    <location>
        <begin position="158"/>
        <end position="181"/>
    </location>
</feature>
<dbReference type="InterPro" id="IPR050578">
    <property type="entry name" value="MARVEL-CKLF_proteins"/>
</dbReference>
<dbReference type="EMBL" id="JAFNEN010000610">
    <property type="protein sequence ID" value="KAG8179643.1"/>
    <property type="molecule type" value="Genomic_DNA"/>
</dbReference>
<keyword evidence="2 5" id="KW-0812">Transmembrane</keyword>
<keyword evidence="3 6" id="KW-1133">Transmembrane helix</keyword>
<dbReference type="InterPro" id="IPR008253">
    <property type="entry name" value="Marvel"/>
</dbReference>
<evidence type="ECO:0000256" key="2">
    <source>
        <dbReference type="ARBA" id="ARBA00022692"/>
    </source>
</evidence>
<dbReference type="PROSITE" id="PS51225">
    <property type="entry name" value="MARVEL"/>
    <property type="match status" value="1"/>
</dbReference>
<sequence length="267" mass="28397">MNNLVLCLCIISSVSEEAVVYNSWMIFSRYHRISIKVGHDLLGSPIGLHTTVTLVFHFLFLLLPNPHPANGSSCGGTRVGATGCIPFHTHLAIAMARSEPKSGLRVSTRAESTGVADQLELNPGHFATLPGALKMAQLVLGCVCVGCASPQVTGSARFLVGSAATSLALALVFCLVHLFGLRRVWTGLPWIRAELWCAVLFGLLLLASSLALLAASSEPGTRLALIHHGYYTPYVVAGCFGLLDCFACSAAAFFLLMEWRASAPTLS</sequence>
<dbReference type="GO" id="GO:0016020">
    <property type="term" value="C:membrane"/>
    <property type="evidence" value="ECO:0007669"/>
    <property type="project" value="UniProtKB-SubCell"/>
</dbReference>
<comment type="caution">
    <text evidence="8">The sequence shown here is derived from an EMBL/GenBank/DDBJ whole genome shotgun (WGS) entry which is preliminary data.</text>
</comment>
<dbReference type="PANTHER" id="PTHR22776:SF97">
    <property type="entry name" value="RE01453P"/>
    <property type="match status" value="1"/>
</dbReference>